<dbReference type="Proteomes" id="UP001319080">
    <property type="component" value="Unassembled WGS sequence"/>
</dbReference>
<feature type="signal peptide" evidence="1">
    <location>
        <begin position="1"/>
        <end position="19"/>
    </location>
</feature>
<evidence type="ECO:0000313" key="3">
    <source>
        <dbReference type="Proteomes" id="UP001319080"/>
    </source>
</evidence>
<accession>A0AAP2E1D2</accession>
<feature type="chain" id="PRO_5042981841" description="Lipoprotein" evidence="1">
    <location>
        <begin position="20"/>
        <end position="260"/>
    </location>
</feature>
<proteinExistence type="predicted"/>
<name>A0AAP2E1D2_9BACT</name>
<gene>
    <name evidence="2" type="ORF">KK062_15835</name>
</gene>
<evidence type="ECO:0000313" key="2">
    <source>
        <dbReference type="EMBL" id="MBT1709714.1"/>
    </source>
</evidence>
<dbReference type="RefSeq" id="WP_254085293.1">
    <property type="nucleotide sequence ID" value="NZ_JAHESE010000015.1"/>
</dbReference>
<keyword evidence="3" id="KW-1185">Reference proteome</keyword>
<keyword evidence="1" id="KW-0732">Signal</keyword>
<comment type="caution">
    <text evidence="2">The sequence shown here is derived from an EMBL/GenBank/DDBJ whole genome shotgun (WGS) entry which is preliminary data.</text>
</comment>
<organism evidence="2 3">
    <name type="scientific">Dawidia cretensis</name>
    <dbReference type="NCBI Taxonomy" id="2782350"/>
    <lineage>
        <taxon>Bacteria</taxon>
        <taxon>Pseudomonadati</taxon>
        <taxon>Bacteroidota</taxon>
        <taxon>Cytophagia</taxon>
        <taxon>Cytophagales</taxon>
        <taxon>Chryseotaleaceae</taxon>
        <taxon>Dawidia</taxon>
    </lineage>
</organism>
<evidence type="ECO:0000256" key="1">
    <source>
        <dbReference type="SAM" id="SignalP"/>
    </source>
</evidence>
<dbReference type="AlphaFoldDB" id="A0AAP2E1D2"/>
<dbReference type="PROSITE" id="PS51257">
    <property type="entry name" value="PROKAR_LIPOPROTEIN"/>
    <property type="match status" value="1"/>
</dbReference>
<dbReference type="EMBL" id="JAHESE010000015">
    <property type="protein sequence ID" value="MBT1709714.1"/>
    <property type="molecule type" value="Genomic_DNA"/>
</dbReference>
<evidence type="ECO:0008006" key="4">
    <source>
        <dbReference type="Google" id="ProtNLM"/>
    </source>
</evidence>
<sequence>MRLERILILFLLLSLAVSCSDNDDDSVDAAGLFQIAYGTTHDLDSRTPGVVSFGSDHVVVTNVRLGNDDLTNYKLGVFMVGPTGAVKWSKIIHATEEETLFGYDVAKSSDSEFLILARSGENQFAHYSHPVVIRISASGDVLGADAYDYDLQEVMVMPYLTVLSDASVILSGYSIGYPVVIHSDVQRTVKWSHRPDMFGFSTRSAAFGQQVAHVFTNGFKVIIRKTRDDGARVWEKQVQLQVQECMYQKFYPELHASLSS</sequence>
<protein>
    <recommendedName>
        <fullName evidence="4">Lipoprotein</fullName>
    </recommendedName>
</protein>
<reference evidence="2 3" key="1">
    <citation type="submission" date="2021-05" db="EMBL/GenBank/DDBJ databases">
        <title>A Polyphasic approach of four new species of the genus Ohtaekwangia: Ohtaekwangia histidinii sp. nov., Ohtaekwangia cretensis sp. nov., Ohtaekwangia indiensis sp. nov., Ohtaekwangia reichenbachii sp. nov. from diverse environment.</title>
        <authorList>
            <person name="Octaviana S."/>
        </authorList>
    </citation>
    <scope>NUCLEOTIDE SEQUENCE [LARGE SCALE GENOMIC DNA]</scope>
    <source>
        <strain evidence="2 3">PWU5</strain>
    </source>
</reference>